<evidence type="ECO:0000259" key="2">
    <source>
        <dbReference type="SMART" id="SM00867"/>
    </source>
</evidence>
<gene>
    <name evidence="3" type="ORF">HIR71_00815</name>
</gene>
<dbReference type="Proteomes" id="UP000562124">
    <property type="component" value="Unassembled WGS sequence"/>
</dbReference>
<dbReference type="RefSeq" id="WP_169322700.1">
    <property type="nucleotide sequence ID" value="NZ_JABCJJ010000001.1"/>
</dbReference>
<comment type="similarity">
    <text evidence="1">Belongs to the UPF0312 family.</text>
</comment>
<dbReference type="SUPFAM" id="SSF101874">
    <property type="entry name" value="YceI-like"/>
    <property type="match status" value="1"/>
</dbReference>
<evidence type="ECO:0000256" key="1">
    <source>
        <dbReference type="ARBA" id="ARBA00008812"/>
    </source>
</evidence>
<feature type="domain" description="Lipid/polyisoprenoid-binding YceI-like" evidence="2">
    <location>
        <begin position="14"/>
        <end position="180"/>
    </location>
</feature>
<reference evidence="3 4" key="1">
    <citation type="submission" date="2020-04" db="EMBL/GenBank/DDBJ databases">
        <title>Sequencing and Assembly of C. fimi.</title>
        <authorList>
            <person name="Ramsey A.R."/>
        </authorList>
    </citation>
    <scope>NUCLEOTIDE SEQUENCE [LARGE SCALE GENOMIC DNA]</scope>
    <source>
        <strain evidence="3 4">SB</strain>
    </source>
</reference>
<keyword evidence="4" id="KW-1185">Reference proteome</keyword>
<dbReference type="InterPro" id="IPR036761">
    <property type="entry name" value="TTHA0802/YceI-like_sf"/>
</dbReference>
<name>A0A7Y0QG16_CELFI</name>
<evidence type="ECO:0000313" key="4">
    <source>
        <dbReference type="Proteomes" id="UP000562124"/>
    </source>
</evidence>
<protein>
    <submittedName>
        <fullName evidence="3">YceI family protein</fullName>
    </submittedName>
</protein>
<comment type="caution">
    <text evidence="3">The sequence shown here is derived from an EMBL/GenBank/DDBJ whole genome shotgun (WGS) entry which is preliminary data.</text>
</comment>
<organism evidence="3 4">
    <name type="scientific">Cellulomonas fimi</name>
    <dbReference type="NCBI Taxonomy" id="1708"/>
    <lineage>
        <taxon>Bacteria</taxon>
        <taxon>Bacillati</taxon>
        <taxon>Actinomycetota</taxon>
        <taxon>Actinomycetes</taxon>
        <taxon>Micrococcales</taxon>
        <taxon>Cellulomonadaceae</taxon>
        <taxon>Cellulomonas</taxon>
    </lineage>
</organism>
<dbReference type="SMART" id="SM00867">
    <property type="entry name" value="YceI"/>
    <property type="match status" value="1"/>
</dbReference>
<evidence type="ECO:0000313" key="3">
    <source>
        <dbReference type="EMBL" id="NMR18780.1"/>
    </source>
</evidence>
<dbReference type="AlphaFoldDB" id="A0A7Y0QG16"/>
<dbReference type="InterPro" id="IPR007372">
    <property type="entry name" value="Lipid/polyisoprenoid-bd_YceI"/>
</dbReference>
<dbReference type="PANTHER" id="PTHR34406">
    <property type="entry name" value="PROTEIN YCEI"/>
    <property type="match status" value="1"/>
</dbReference>
<proteinExistence type="inferred from homology"/>
<sequence>MSTTTLPTELIAGTYVADPTHSEASFTVRHAGIAKVRGTVAITAGTIVVAETGSASVTATLDPATINTGEANRDGHLKTADFFEVEKFPEWSFVSTEVRVSGAEAVVVGDLTIHGVTRQVELETEFNGTAVDAYGNFRAGFSASTELLRKDFGLTWNAALEAGGVLVSDKVKVTLEISAIKQA</sequence>
<dbReference type="EMBL" id="JABCJJ010000001">
    <property type="protein sequence ID" value="NMR18780.1"/>
    <property type="molecule type" value="Genomic_DNA"/>
</dbReference>
<accession>A0A7Y0QG16</accession>
<dbReference type="Gene3D" id="2.40.128.110">
    <property type="entry name" value="Lipid/polyisoprenoid-binding, YceI-like"/>
    <property type="match status" value="1"/>
</dbReference>
<dbReference type="PANTHER" id="PTHR34406:SF1">
    <property type="entry name" value="PROTEIN YCEI"/>
    <property type="match status" value="1"/>
</dbReference>
<dbReference type="Pfam" id="PF04264">
    <property type="entry name" value="YceI"/>
    <property type="match status" value="1"/>
</dbReference>